<sequence length="423" mass="48109">MSDFDSKDFFTDPSFIPDPHPFFDHHRSQCPVKRLEASQNVIAVTGFDECLEVLRNTAAFSNIVAPIGPFPGLPFEPQGTDISAQIDEHREQFPMFEHLVTMDPPRHSRHRRLLSGLFTPRRLEENEQFMWELADRQIDEFHSSGAVEMLNGYAQPFALLTVADLLGVPKEDHDEFRVYLNAQKVGAMEEGDRLTRNPLEFLDEKFTSYLEDRRSSPRGDSLTQLANAKFPDGSTPEIVELVRLATFLFAAGQDTTARLMTSAFRQIAEFPDLQKQLREDRTLIPQFVEEILRMEGPVKSDFRLARTATSLGDVEIPAGSVVMVSLPAANRDPRRFEDPHEFRMDRANSKEHVAFGRGVHSCPGAPLSRVEARVTIERMLDRMDDIAISETAHGPADDRRYTYEPTYILRGLIELHLEFNPVP</sequence>
<dbReference type="PANTHER" id="PTHR46696:SF4">
    <property type="entry name" value="BIOTIN BIOSYNTHESIS CYTOCHROME P450"/>
    <property type="match status" value="1"/>
</dbReference>
<dbReference type="InterPro" id="IPR017972">
    <property type="entry name" value="Cyt_P450_CS"/>
</dbReference>
<evidence type="ECO:0000256" key="7">
    <source>
        <dbReference type="ARBA" id="ARBA00023033"/>
    </source>
</evidence>
<evidence type="ECO:0000256" key="4">
    <source>
        <dbReference type="ARBA" id="ARBA00022723"/>
    </source>
</evidence>
<dbReference type="RefSeq" id="WP_330153279.1">
    <property type="nucleotide sequence ID" value="NZ_JAUZMZ010000106.1"/>
</dbReference>
<keyword evidence="3 8" id="KW-0349">Heme</keyword>
<dbReference type="SUPFAM" id="SSF48264">
    <property type="entry name" value="Cytochrome P450"/>
    <property type="match status" value="1"/>
</dbReference>
<dbReference type="InterPro" id="IPR002397">
    <property type="entry name" value="Cyt_P450_B"/>
</dbReference>
<evidence type="ECO:0000256" key="5">
    <source>
        <dbReference type="ARBA" id="ARBA00023002"/>
    </source>
</evidence>
<evidence type="ECO:0000256" key="2">
    <source>
        <dbReference type="ARBA" id="ARBA00010617"/>
    </source>
</evidence>
<keyword evidence="10" id="KW-1185">Reference proteome</keyword>
<proteinExistence type="inferred from homology"/>
<evidence type="ECO:0000256" key="8">
    <source>
        <dbReference type="RuleBase" id="RU000461"/>
    </source>
</evidence>
<dbReference type="Gene3D" id="1.10.630.10">
    <property type="entry name" value="Cytochrome P450"/>
    <property type="match status" value="1"/>
</dbReference>
<organism evidence="9 10">
    <name type="scientific">Rhodococcus chondri</name>
    <dbReference type="NCBI Taxonomy" id="3065941"/>
    <lineage>
        <taxon>Bacteria</taxon>
        <taxon>Bacillati</taxon>
        <taxon>Actinomycetota</taxon>
        <taxon>Actinomycetes</taxon>
        <taxon>Mycobacteriales</taxon>
        <taxon>Nocardiaceae</taxon>
        <taxon>Rhodococcus</taxon>
    </lineage>
</organism>
<gene>
    <name evidence="9" type="ORF">Q8814_17475</name>
</gene>
<name>A0ABU7JV37_9NOCA</name>
<comment type="cofactor">
    <cofactor evidence="1">
        <name>heme</name>
        <dbReference type="ChEBI" id="CHEBI:30413"/>
    </cofactor>
</comment>
<evidence type="ECO:0000256" key="1">
    <source>
        <dbReference type="ARBA" id="ARBA00001971"/>
    </source>
</evidence>
<evidence type="ECO:0000256" key="6">
    <source>
        <dbReference type="ARBA" id="ARBA00023004"/>
    </source>
</evidence>
<keyword evidence="6 8" id="KW-0408">Iron</keyword>
<evidence type="ECO:0000313" key="10">
    <source>
        <dbReference type="Proteomes" id="UP001331936"/>
    </source>
</evidence>
<dbReference type="PANTHER" id="PTHR46696">
    <property type="entry name" value="P450, PUTATIVE (EUROFUNG)-RELATED"/>
    <property type="match status" value="1"/>
</dbReference>
<evidence type="ECO:0000313" key="9">
    <source>
        <dbReference type="EMBL" id="MEE2033888.1"/>
    </source>
</evidence>
<keyword evidence="5 8" id="KW-0560">Oxidoreductase</keyword>
<comment type="similarity">
    <text evidence="2 8">Belongs to the cytochrome P450 family.</text>
</comment>
<reference evidence="9 10" key="1">
    <citation type="submission" date="2023-08" db="EMBL/GenBank/DDBJ databases">
        <authorList>
            <person name="Girao M."/>
            <person name="Carvalho M.F."/>
        </authorList>
    </citation>
    <scope>NUCLEOTIDE SEQUENCE [LARGE SCALE GENOMIC DNA]</scope>
    <source>
        <strain evidence="9 10">CC-R104</strain>
    </source>
</reference>
<dbReference type="Pfam" id="PF00067">
    <property type="entry name" value="p450"/>
    <property type="match status" value="1"/>
</dbReference>
<keyword evidence="4 8" id="KW-0479">Metal-binding</keyword>
<dbReference type="EMBL" id="JAUZMZ010000106">
    <property type="protein sequence ID" value="MEE2033888.1"/>
    <property type="molecule type" value="Genomic_DNA"/>
</dbReference>
<dbReference type="InterPro" id="IPR036396">
    <property type="entry name" value="Cyt_P450_sf"/>
</dbReference>
<evidence type="ECO:0000256" key="3">
    <source>
        <dbReference type="ARBA" id="ARBA00022617"/>
    </source>
</evidence>
<keyword evidence="7 8" id="KW-0503">Monooxygenase</keyword>
<dbReference type="PROSITE" id="PS00086">
    <property type="entry name" value="CYTOCHROME_P450"/>
    <property type="match status" value="1"/>
</dbReference>
<accession>A0ABU7JV37</accession>
<dbReference type="PRINTS" id="PR00359">
    <property type="entry name" value="BP450"/>
</dbReference>
<comment type="caution">
    <text evidence="9">The sequence shown here is derived from an EMBL/GenBank/DDBJ whole genome shotgun (WGS) entry which is preliminary data.</text>
</comment>
<dbReference type="Proteomes" id="UP001331936">
    <property type="component" value="Unassembled WGS sequence"/>
</dbReference>
<protein>
    <submittedName>
        <fullName evidence="9">Cytochrome P450</fullName>
    </submittedName>
</protein>
<dbReference type="InterPro" id="IPR001128">
    <property type="entry name" value="Cyt_P450"/>
</dbReference>